<dbReference type="EMBL" id="FWFR01000002">
    <property type="protein sequence ID" value="SLN66521.1"/>
    <property type="molecule type" value="Genomic_DNA"/>
</dbReference>
<dbReference type="Gene3D" id="1.10.3720.10">
    <property type="entry name" value="MetI-like"/>
    <property type="match status" value="1"/>
</dbReference>
<comment type="subcellular location">
    <subcellularLocation>
        <location evidence="1 7">Cell membrane</location>
        <topology evidence="1 7">Multi-pass membrane protein</topology>
    </subcellularLocation>
</comment>
<evidence type="ECO:0000256" key="6">
    <source>
        <dbReference type="ARBA" id="ARBA00023136"/>
    </source>
</evidence>
<keyword evidence="3" id="KW-1003">Cell membrane</keyword>
<feature type="transmembrane region" description="Helical" evidence="7">
    <location>
        <begin position="84"/>
        <end position="110"/>
    </location>
</feature>
<feature type="transmembrane region" description="Helical" evidence="7">
    <location>
        <begin position="31"/>
        <end position="51"/>
    </location>
</feature>
<dbReference type="Pfam" id="PF00528">
    <property type="entry name" value="BPD_transp_1"/>
    <property type="match status" value="1"/>
</dbReference>
<evidence type="ECO:0000256" key="2">
    <source>
        <dbReference type="ARBA" id="ARBA00022448"/>
    </source>
</evidence>
<dbReference type="Proteomes" id="UP000193200">
    <property type="component" value="Unassembled WGS sequence"/>
</dbReference>
<keyword evidence="4 7" id="KW-0812">Transmembrane</keyword>
<feature type="transmembrane region" description="Helical" evidence="7">
    <location>
        <begin position="190"/>
        <end position="213"/>
    </location>
</feature>
<evidence type="ECO:0000313" key="9">
    <source>
        <dbReference type="EMBL" id="SLN66521.1"/>
    </source>
</evidence>
<evidence type="ECO:0000313" key="10">
    <source>
        <dbReference type="Proteomes" id="UP000193200"/>
    </source>
</evidence>
<dbReference type="InParanoid" id="A0A1Y5TRI2"/>
<dbReference type="AlphaFoldDB" id="A0A1Y5TRI2"/>
<evidence type="ECO:0000256" key="3">
    <source>
        <dbReference type="ARBA" id="ARBA00022475"/>
    </source>
</evidence>
<dbReference type="InterPro" id="IPR000515">
    <property type="entry name" value="MetI-like"/>
</dbReference>
<feature type="domain" description="ABC transmembrane type-1" evidence="8">
    <location>
        <begin position="80"/>
        <end position="262"/>
    </location>
</feature>
<evidence type="ECO:0000259" key="8">
    <source>
        <dbReference type="PROSITE" id="PS50928"/>
    </source>
</evidence>
<dbReference type="PANTHER" id="PTHR30151:SF20">
    <property type="entry name" value="ABC TRANSPORTER PERMEASE PROTEIN HI_0355-RELATED"/>
    <property type="match status" value="1"/>
</dbReference>
<name>A0A1Y5TRI2_9PROT</name>
<dbReference type="GO" id="GO:0055085">
    <property type="term" value="P:transmembrane transport"/>
    <property type="evidence" value="ECO:0007669"/>
    <property type="project" value="InterPro"/>
</dbReference>
<comment type="similarity">
    <text evidence="7">Belongs to the binding-protein-dependent transport system permease family.</text>
</comment>
<dbReference type="GO" id="GO:0005886">
    <property type="term" value="C:plasma membrane"/>
    <property type="evidence" value="ECO:0007669"/>
    <property type="project" value="UniProtKB-SubCell"/>
</dbReference>
<evidence type="ECO:0000256" key="5">
    <source>
        <dbReference type="ARBA" id="ARBA00022989"/>
    </source>
</evidence>
<evidence type="ECO:0000256" key="7">
    <source>
        <dbReference type="RuleBase" id="RU363032"/>
    </source>
</evidence>
<feature type="transmembrane region" description="Helical" evidence="7">
    <location>
        <begin position="150"/>
        <end position="169"/>
    </location>
</feature>
<dbReference type="InterPro" id="IPR035906">
    <property type="entry name" value="MetI-like_sf"/>
</dbReference>
<feature type="transmembrane region" description="Helical" evidence="7">
    <location>
        <begin position="122"/>
        <end position="144"/>
    </location>
</feature>
<sequence length="275" mass="29541">MSMTIAKPSVRVRSAANAGKRLRWNSIGSAIWPWQLLTLIVFGLLWEYVAANRIIDPLFIGTPSRILSFFFTELFVTGSLASDVLWTLAGTGIAFGLGSLAGIATGLLFVSFPATEKFCDPFFAALNALPRIALAPLFLLWFGLGIGSKIALGFSLTYFIVLSSTVAGARSVDRDFLTLARTLGASRTKIFLRITLVSAVPTLFSGLRLGLIYSLLGVIAGEIIAAQHGLGQQLSYLAGTFQIDGVFAVLLLLALLGSGLTYGMSALESRLIRWR</sequence>
<dbReference type="PROSITE" id="PS50928">
    <property type="entry name" value="ABC_TM1"/>
    <property type="match status" value="1"/>
</dbReference>
<keyword evidence="2 7" id="KW-0813">Transport</keyword>
<dbReference type="CDD" id="cd06261">
    <property type="entry name" value="TM_PBP2"/>
    <property type="match status" value="1"/>
</dbReference>
<dbReference type="SUPFAM" id="SSF161098">
    <property type="entry name" value="MetI-like"/>
    <property type="match status" value="1"/>
</dbReference>
<keyword evidence="5 7" id="KW-1133">Transmembrane helix</keyword>
<keyword evidence="6 7" id="KW-0472">Membrane</keyword>
<feature type="transmembrane region" description="Helical" evidence="7">
    <location>
        <begin position="245"/>
        <end position="267"/>
    </location>
</feature>
<accession>A0A1Y5TRI2</accession>
<proteinExistence type="inferred from homology"/>
<gene>
    <name evidence="9" type="primary">ssuC_9</name>
    <name evidence="9" type="ORF">OCH7691_03069</name>
</gene>
<protein>
    <submittedName>
        <fullName evidence="9">Putative aliphatic sulfonates transport permease protein SsuC</fullName>
    </submittedName>
</protein>
<organism evidence="9 10">
    <name type="scientific">Oceanibacterium hippocampi</name>
    <dbReference type="NCBI Taxonomy" id="745714"/>
    <lineage>
        <taxon>Bacteria</taxon>
        <taxon>Pseudomonadati</taxon>
        <taxon>Pseudomonadota</taxon>
        <taxon>Alphaproteobacteria</taxon>
        <taxon>Sneathiellales</taxon>
        <taxon>Sneathiellaceae</taxon>
        <taxon>Oceanibacterium</taxon>
    </lineage>
</organism>
<dbReference type="PANTHER" id="PTHR30151">
    <property type="entry name" value="ALKANE SULFONATE ABC TRANSPORTER-RELATED, MEMBRANE SUBUNIT"/>
    <property type="match status" value="1"/>
</dbReference>
<keyword evidence="10" id="KW-1185">Reference proteome</keyword>
<reference evidence="9 10" key="1">
    <citation type="submission" date="2017-03" db="EMBL/GenBank/DDBJ databases">
        <authorList>
            <person name="Afonso C.L."/>
            <person name="Miller P.J."/>
            <person name="Scott M.A."/>
            <person name="Spackman E."/>
            <person name="Goraichik I."/>
            <person name="Dimitrov K.M."/>
            <person name="Suarez D.L."/>
            <person name="Swayne D.E."/>
        </authorList>
    </citation>
    <scope>NUCLEOTIDE SEQUENCE [LARGE SCALE GENOMIC DNA]</scope>
    <source>
        <strain evidence="9 10">CECT 7691</strain>
    </source>
</reference>
<evidence type="ECO:0000256" key="4">
    <source>
        <dbReference type="ARBA" id="ARBA00022692"/>
    </source>
</evidence>
<evidence type="ECO:0000256" key="1">
    <source>
        <dbReference type="ARBA" id="ARBA00004651"/>
    </source>
</evidence>